<accession>A0A2S2CPQ1</accession>
<dbReference type="PANTHER" id="PTHR13847">
    <property type="entry name" value="SARCOSINE DEHYDROGENASE-RELATED"/>
    <property type="match status" value="1"/>
</dbReference>
<dbReference type="GO" id="GO:0005737">
    <property type="term" value="C:cytoplasm"/>
    <property type="evidence" value="ECO:0007669"/>
    <property type="project" value="TreeGrafter"/>
</dbReference>
<dbReference type="InterPro" id="IPR012727">
    <property type="entry name" value="Gly_oxidase_ThiO"/>
</dbReference>
<dbReference type="EMBL" id="CP029353">
    <property type="protein sequence ID" value="AWK86415.1"/>
    <property type="molecule type" value="Genomic_DNA"/>
</dbReference>
<name>A0A2S2CPQ1_9PROT</name>
<evidence type="ECO:0000256" key="3">
    <source>
        <dbReference type="ARBA" id="ARBA00023002"/>
    </source>
</evidence>
<dbReference type="Proteomes" id="UP000245629">
    <property type="component" value="Chromosome 2"/>
</dbReference>
<dbReference type="NCBIfam" id="TIGR02352">
    <property type="entry name" value="thiamin_ThiO"/>
    <property type="match status" value="1"/>
</dbReference>
<dbReference type="GO" id="GO:0009228">
    <property type="term" value="P:thiamine biosynthetic process"/>
    <property type="evidence" value="ECO:0007669"/>
    <property type="project" value="UniProtKB-KW"/>
</dbReference>
<dbReference type="AlphaFoldDB" id="A0A2S2CPQ1"/>
<comment type="pathway">
    <text evidence="1">Cofactor biosynthesis; thiamine diphosphate biosynthesis.</text>
</comment>
<proteinExistence type="predicted"/>
<dbReference type="GO" id="GO:0050660">
    <property type="term" value="F:flavin adenine dinucleotide binding"/>
    <property type="evidence" value="ECO:0007669"/>
    <property type="project" value="InterPro"/>
</dbReference>
<dbReference type="PANTHER" id="PTHR13847:SF289">
    <property type="entry name" value="GLYCINE OXIDASE"/>
    <property type="match status" value="1"/>
</dbReference>
<evidence type="ECO:0000256" key="2">
    <source>
        <dbReference type="ARBA" id="ARBA00022977"/>
    </source>
</evidence>
<gene>
    <name evidence="5" type="primary">thiO</name>
    <name evidence="5" type="ORF">DEW08_09320</name>
</gene>
<dbReference type="GO" id="GO:0009229">
    <property type="term" value="P:thiamine diphosphate biosynthetic process"/>
    <property type="evidence" value="ECO:0007669"/>
    <property type="project" value="UniProtKB-UniPathway"/>
</dbReference>
<evidence type="ECO:0000259" key="4">
    <source>
        <dbReference type="Pfam" id="PF01266"/>
    </source>
</evidence>
<dbReference type="OrthoDB" id="9805337at2"/>
<dbReference type="GO" id="GO:0016491">
    <property type="term" value="F:oxidoreductase activity"/>
    <property type="evidence" value="ECO:0007669"/>
    <property type="project" value="UniProtKB-KW"/>
</dbReference>
<protein>
    <submittedName>
        <fullName evidence="5">Glycine oxidase ThiO</fullName>
    </submittedName>
</protein>
<dbReference type="SUPFAM" id="SSF54373">
    <property type="entry name" value="FAD-linked reductases, C-terminal domain"/>
    <property type="match status" value="1"/>
</dbReference>
<dbReference type="KEGG" id="azz:DEW08_09320"/>
<keyword evidence="6" id="KW-1185">Reference proteome</keyword>
<evidence type="ECO:0000313" key="5">
    <source>
        <dbReference type="EMBL" id="AWK86415.1"/>
    </source>
</evidence>
<reference evidence="6" key="1">
    <citation type="submission" date="2018-05" db="EMBL/GenBank/DDBJ databases">
        <title>Azospirillum thermophila sp. nov., a novel isolated from hot spring.</title>
        <authorList>
            <person name="Zhao Z."/>
        </authorList>
    </citation>
    <scope>NUCLEOTIDE SEQUENCE [LARGE SCALE GENOMIC DNA]</scope>
    <source>
        <strain evidence="6">CFH 70021</strain>
    </source>
</reference>
<dbReference type="Pfam" id="PF01266">
    <property type="entry name" value="DAO"/>
    <property type="match status" value="1"/>
</dbReference>
<dbReference type="SUPFAM" id="SSF51905">
    <property type="entry name" value="FAD/NAD(P)-binding domain"/>
    <property type="match status" value="1"/>
</dbReference>
<feature type="domain" description="FAD dependent oxidoreductase" evidence="4">
    <location>
        <begin position="17"/>
        <end position="364"/>
    </location>
</feature>
<dbReference type="UniPathway" id="UPA00060"/>
<dbReference type="InterPro" id="IPR006076">
    <property type="entry name" value="FAD-dep_OxRdtase"/>
</dbReference>
<keyword evidence="2" id="KW-0784">Thiamine biosynthesis</keyword>
<keyword evidence="3" id="KW-0560">Oxidoreductase</keyword>
<evidence type="ECO:0000313" key="6">
    <source>
        <dbReference type="Proteomes" id="UP000245629"/>
    </source>
</evidence>
<dbReference type="Gene3D" id="3.50.50.60">
    <property type="entry name" value="FAD/NAD(P)-binding domain"/>
    <property type="match status" value="1"/>
</dbReference>
<evidence type="ECO:0000256" key="1">
    <source>
        <dbReference type="ARBA" id="ARBA00004948"/>
    </source>
</evidence>
<organism evidence="5 6">
    <name type="scientific">Azospirillum thermophilum</name>
    <dbReference type="NCBI Taxonomy" id="2202148"/>
    <lineage>
        <taxon>Bacteria</taxon>
        <taxon>Pseudomonadati</taxon>
        <taxon>Pseudomonadota</taxon>
        <taxon>Alphaproteobacteria</taxon>
        <taxon>Rhodospirillales</taxon>
        <taxon>Azospirillaceae</taxon>
        <taxon>Azospirillum</taxon>
    </lineage>
</organism>
<sequence>MIDAPSLRPQSVSRPSVAVIGAGTIGLSIAWRLAAAGCRVEVFDRGPAGRGATHAAGGMLAACVETEPGEQPLLPLTRASQALWPSFAAELEEASGLSVDLRGEGTMVIATTIDDLAKLRVLHRFQSGLGLPVEWLEGAEVRRREPYLQPGVSGALYCREDHQVDNRKLAAALQRAVLAAGAIVHESVEVSAVAVEKGRAVGLRIGDRLVAADRVVLAAGAWSGRIEGLPPAARPPVRPVKGQMLCLRMDPRFALLSHVVWTPGTYLIPRLDGRLLIGATTEERGFDDRLTAGGQYALLEGAYRALPGIAELPIEESWAGFRPGSRDDAPILGACAVDGLVLATGHHRNGILLTPVTADAVARLVLTGETDPLIRPFAIDRFTAERSTGEHAQGTELPA</sequence>
<dbReference type="RefSeq" id="WP_109326502.1">
    <property type="nucleotide sequence ID" value="NZ_CP029353.1"/>
</dbReference>
<dbReference type="Gene3D" id="3.30.9.10">
    <property type="entry name" value="D-Amino Acid Oxidase, subunit A, domain 2"/>
    <property type="match status" value="1"/>
</dbReference>
<dbReference type="InterPro" id="IPR036188">
    <property type="entry name" value="FAD/NAD-bd_sf"/>
</dbReference>